<sequence>HSQYIKYFDYFQCKCKKKNREFHPYRWQYNNRHDDNNCPFFKRYNYYKVLQTVDPEKKYQKEEKLGKKKKLEKIIKDVDILVSNRITQIEEYKLKSPKYQLQSPSIQSLPTE</sequence>
<name>A0A9N9EFQ3_9GLOM</name>
<organism evidence="1 2">
    <name type="scientific">Dentiscutata erythropus</name>
    <dbReference type="NCBI Taxonomy" id="1348616"/>
    <lineage>
        <taxon>Eukaryota</taxon>
        <taxon>Fungi</taxon>
        <taxon>Fungi incertae sedis</taxon>
        <taxon>Mucoromycota</taxon>
        <taxon>Glomeromycotina</taxon>
        <taxon>Glomeromycetes</taxon>
        <taxon>Diversisporales</taxon>
        <taxon>Gigasporaceae</taxon>
        <taxon>Dentiscutata</taxon>
    </lineage>
</organism>
<evidence type="ECO:0000313" key="2">
    <source>
        <dbReference type="Proteomes" id="UP000789405"/>
    </source>
</evidence>
<proteinExistence type="predicted"/>
<accession>A0A9N9EFQ3</accession>
<comment type="caution">
    <text evidence="1">The sequence shown here is derived from an EMBL/GenBank/DDBJ whole genome shotgun (WGS) entry which is preliminary data.</text>
</comment>
<keyword evidence="2" id="KW-1185">Reference proteome</keyword>
<protein>
    <submittedName>
        <fullName evidence="1">21642_t:CDS:1</fullName>
    </submittedName>
</protein>
<evidence type="ECO:0000313" key="1">
    <source>
        <dbReference type="EMBL" id="CAG8676582.1"/>
    </source>
</evidence>
<feature type="non-terminal residue" evidence="1">
    <location>
        <position position="112"/>
    </location>
</feature>
<dbReference type="EMBL" id="CAJVPY010007184">
    <property type="protein sequence ID" value="CAG8676582.1"/>
    <property type="molecule type" value="Genomic_DNA"/>
</dbReference>
<gene>
    <name evidence="1" type="ORF">DERYTH_LOCUS11549</name>
</gene>
<reference evidence="1" key="1">
    <citation type="submission" date="2021-06" db="EMBL/GenBank/DDBJ databases">
        <authorList>
            <person name="Kallberg Y."/>
            <person name="Tangrot J."/>
            <person name="Rosling A."/>
        </authorList>
    </citation>
    <scope>NUCLEOTIDE SEQUENCE</scope>
    <source>
        <strain evidence="1">MA453B</strain>
    </source>
</reference>
<dbReference type="Proteomes" id="UP000789405">
    <property type="component" value="Unassembled WGS sequence"/>
</dbReference>
<dbReference type="AlphaFoldDB" id="A0A9N9EFQ3"/>